<reference evidence="1 2" key="1">
    <citation type="submission" date="2017-12" db="EMBL/GenBank/DDBJ databases">
        <authorList>
            <person name="Paulsen S."/>
            <person name="Gram L.K."/>
        </authorList>
    </citation>
    <scope>NUCLEOTIDE SEQUENCE [LARGE SCALE GENOMIC DNA]</scope>
    <source>
        <strain evidence="1 2">S1189</strain>
    </source>
</reference>
<comment type="caution">
    <text evidence="1">The sequence shown here is derived from an EMBL/GenBank/DDBJ whole genome shotgun (WGS) entry which is preliminary data.</text>
</comment>
<dbReference type="AlphaFoldDB" id="A0A5S3YLP2"/>
<dbReference type="Proteomes" id="UP000307362">
    <property type="component" value="Unassembled WGS sequence"/>
</dbReference>
<gene>
    <name evidence="1" type="ORF">CWB73_22190</name>
</gene>
<dbReference type="EMBL" id="PNCM01000440">
    <property type="protein sequence ID" value="TMP74403.1"/>
    <property type="molecule type" value="Genomic_DNA"/>
</dbReference>
<evidence type="ECO:0000313" key="2">
    <source>
        <dbReference type="Proteomes" id="UP000307362"/>
    </source>
</evidence>
<reference evidence="2" key="2">
    <citation type="submission" date="2019-06" db="EMBL/GenBank/DDBJ databases">
        <title>Co-occurence of chitin degradation, pigmentation and bioactivity in marine Pseudoalteromonas.</title>
        <authorList>
            <person name="Sonnenschein E.C."/>
            <person name="Bech P.K."/>
        </authorList>
    </citation>
    <scope>NUCLEOTIDE SEQUENCE [LARGE SCALE GENOMIC DNA]</scope>
    <source>
        <strain evidence="2">S1189</strain>
    </source>
</reference>
<organism evidence="1 2">
    <name type="scientific">Pseudoalteromonas phenolica</name>
    <dbReference type="NCBI Taxonomy" id="161398"/>
    <lineage>
        <taxon>Bacteria</taxon>
        <taxon>Pseudomonadati</taxon>
        <taxon>Pseudomonadota</taxon>
        <taxon>Gammaproteobacteria</taxon>
        <taxon>Alteromonadales</taxon>
        <taxon>Pseudoalteromonadaceae</taxon>
        <taxon>Pseudoalteromonas</taxon>
    </lineage>
</organism>
<protein>
    <submittedName>
        <fullName evidence="1">Uncharacterized protein</fullName>
    </submittedName>
</protein>
<proteinExistence type="predicted"/>
<evidence type="ECO:0000313" key="1">
    <source>
        <dbReference type="EMBL" id="TMP74403.1"/>
    </source>
</evidence>
<feature type="non-terminal residue" evidence="1">
    <location>
        <position position="87"/>
    </location>
</feature>
<sequence length="87" mass="10173">MYCKKHILLSIVFGLSIYSSGISQVSTDLNLKKPEKYQNRSLPAEKGTDKKFTIPKRLYNNTVTRFNYYFNASNRLNDIISRAKEQY</sequence>
<accession>A0A5S3YLP2</accession>
<name>A0A5S3YLP2_9GAMM</name>